<protein>
    <recommendedName>
        <fullName evidence="3">Lipoprotein</fullName>
    </recommendedName>
</protein>
<dbReference type="AlphaFoldDB" id="A0A4U1BZB2"/>
<reference evidence="1 2" key="1">
    <citation type="submission" date="2019-04" db="EMBL/GenBank/DDBJ databases">
        <title>Pedobacter sp. AR-3-17 sp. nov., isolated from Arctic soil.</title>
        <authorList>
            <person name="Dahal R.H."/>
            <person name="Kim D.-U."/>
        </authorList>
    </citation>
    <scope>NUCLEOTIDE SEQUENCE [LARGE SCALE GENOMIC DNA]</scope>
    <source>
        <strain evidence="1 2">AR-3-17</strain>
    </source>
</reference>
<dbReference type="RefSeq" id="WP_136826422.1">
    <property type="nucleotide sequence ID" value="NZ_SWBP01000003.1"/>
</dbReference>
<proteinExistence type="predicted"/>
<dbReference type="EMBL" id="SWBP01000003">
    <property type="protein sequence ID" value="TKB97848.1"/>
    <property type="molecule type" value="Genomic_DNA"/>
</dbReference>
<organism evidence="1 2">
    <name type="scientific">Pedobacter cryophilus</name>
    <dbReference type="NCBI Taxonomy" id="2571271"/>
    <lineage>
        <taxon>Bacteria</taxon>
        <taxon>Pseudomonadati</taxon>
        <taxon>Bacteroidota</taxon>
        <taxon>Sphingobacteriia</taxon>
        <taxon>Sphingobacteriales</taxon>
        <taxon>Sphingobacteriaceae</taxon>
        <taxon>Pedobacter</taxon>
    </lineage>
</organism>
<name>A0A4U1BZB2_9SPHI</name>
<evidence type="ECO:0008006" key="3">
    <source>
        <dbReference type="Google" id="ProtNLM"/>
    </source>
</evidence>
<dbReference type="Proteomes" id="UP000308181">
    <property type="component" value="Unassembled WGS sequence"/>
</dbReference>
<dbReference type="OrthoDB" id="794403at2"/>
<comment type="caution">
    <text evidence="1">The sequence shown here is derived from an EMBL/GenBank/DDBJ whole genome shotgun (WGS) entry which is preliminary data.</text>
</comment>
<evidence type="ECO:0000313" key="1">
    <source>
        <dbReference type="EMBL" id="TKB97848.1"/>
    </source>
</evidence>
<sequence>MNSFRLAFYTLAAIIITACNQTDKTSKENPTDNPNEEINLDSSLLKETEKCFLAFVGKDSAFLSLKKNGEAISGDLIYQFYEKDNNKGSLKGTLNGDTLILDYTFQSEGTTSTRPLKFLITKNRIYEIYGANKAEEGKGFIFDPADCKTL</sequence>
<evidence type="ECO:0000313" key="2">
    <source>
        <dbReference type="Proteomes" id="UP000308181"/>
    </source>
</evidence>
<dbReference type="PROSITE" id="PS51257">
    <property type="entry name" value="PROKAR_LIPOPROTEIN"/>
    <property type="match status" value="1"/>
</dbReference>
<keyword evidence="2" id="KW-1185">Reference proteome</keyword>
<accession>A0A4U1BZB2</accession>
<gene>
    <name evidence="1" type="ORF">FA046_10885</name>
</gene>